<gene>
    <name evidence="2" type="ORF">CCHR01_12136</name>
</gene>
<dbReference type="AlphaFoldDB" id="A0AAD9ACR3"/>
<evidence type="ECO:0000313" key="2">
    <source>
        <dbReference type="EMBL" id="KAK1845232.1"/>
    </source>
</evidence>
<evidence type="ECO:0000313" key="3">
    <source>
        <dbReference type="Proteomes" id="UP001243330"/>
    </source>
</evidence>
<organism evidence="2 3">
    <name type="scientific">Colletotrichum chrysophilum</name>
    <dbReference type="NCBI Taxonomy" id="1836956"/>
    <lineage>
        <taxon>Eukaryota</taxon>
        <taxon>Fungi</taxon>
        <taxon>Dikarya</taxon>
        <taxon>Ascomycota</taxon>
        <taxon>Pezizomycotina</taxon>
        <taxon>Sordariomycetes</taxon>
        <taxon>Hypocreomycetidae</taxon>
        <taxon>Glomerellales</taxon>
        <taxon>Glomerellaceae</taxon>
        <taxon>Colletotrichum</taxon>
        <taxon>Colletotrichum gloeosporioides species complex</taxon>
    </lineage>
</organism>
<accession>A0AAD9ACR3</accession>
<reference evidence="2" key="1">
    <citation type="submission" date="2023-01" db="EMBL/GenBank/DDBJ databases">
        <title>Colletotrichum chrysophilum M932 genome sequence.</title>
        <authorList>
            <person name="Baroncelli R."/>
        </authorList>
    </citation>
    <scope>NUCLEOTIDE SEQUENCE</scope>
    <source>
        <strain evidence="2">M932</strain>
    </source>
</reference>
<feature type="region of interest" description="Disordered" evidence="1">
    <location>
        <begin position="26"/>
        <end position="60"/>
    </location>
</feature>
<sequence>MIPIGPEALIDHPPRQGCWSMDCVSQSGPRGALPAGIEPPTSGSHHGTRALRVKESERPH</sequence>
<protein>
    <submittedName>
        <fullName evidence="2">Uncharacterized protein</fullName>
    </submittedName>
</protein>
<proteinExistence type="predicted"/>
<dbReference type="Proteomes" id="UP001243330">
    <property type="component" value="Unassembled WGS sequence"/>
</dbReference>
<evidence type="ECO:0000256" key="1">
    <source>
        <dbReference type="SAM" id="MobiDB-lite"/>
    </source>
</evidence>
<name>A0AAD9ACR3_9PEZI</name>
<dbReference type="EMBL" id="JAQOWY010000280">
    <property type="protein sequence ID" value="KAK1845232.1"/>
    <property type="molecule type" value="Genomic_DNA"/>
</dbReference>
<comment type="caution">
    <text evidence="2">The sequence shown here is derived from an EMBL/GenBank/DDBJ whole genome shotgun (WGS) entry which is preliminary data.</text>
</comment>
<keyword evidence="3" id="KW-1185">Reference proteome</keyword>